<proteinExistence type="predicted"/>
<reference evidence="2" key="1">
    <citation type="submission" date="2019-08" db="EMBL/GenBank/DDBJ databases">
        <authorList>
            <person name="Kucharzyk K."/>
            <person name="Murdoch R.W."/>
            <person name="Higgins S."/>
            <person name="Loffler F."/>
        </authorList>
    </citation>
    <scope>NUCLEOTIDE SEQUENCE</scope>
</reference>
<evidence type="ECO:0000313" key="2">
    <source>
        <dbReference type="EMBL" id="MPN07487.1"/>
    </source>
</evidence>
<feature type="transmembrane region" description="Helical" evidence="1">
    <location>
        <begin position="30"/>
        <end position="54"/>
    </location>
</feature>
<name>A0A645EZW9_9ZZZZ</name>
<evidence type="ECO:0000256" key="1">
    <source>
        <dbReference type="SAM" id="Phobius"/>
    </source>
</evidence>
<keyword evidence="1" id="KW-1133">Transmembrane helix</keyword>
<comment type="caution">
    <text evidence="2">The sequence shown here is derived from an EMBL/GenBank/DDBJ whole genome shotgun (WGS) entry which is preliminary data.</text>
</comment>
<organism evidence="2">
    <name type="scientific">bioreactor metagenome</name>
    <dbReference type="NCBI Taxonomy" id="1076179"/>
    <lineage>
        <taxon>unclassified sequences</taxon>
        <taxon>metagenomes</taxon>
        <taxon>ecological metagenomes</taxon>
    </lineage>
</organism>
<keyword evidence="1" id="KW-0472">Membrane</keyword>
<feature type="transmembrane region" description="Helical" evidence="1">
    <location>
        <begin position="6"/>
        <end position="23"/>
    </location>
</feature>
<protein>
    <submittedName>
        <fullName evidence="2">Uncharacterized protein</fullName>
    </submittedName>
</protein>
<keyword evidence="1" id="KW-0812">Transmembrane</keyword>
<dbReference type="AlphaFoldDB" id="A0A645EZW9"/>
<sequence>MYIFVILAYVFISLIEIPSLYKGGFRKEAVFFSALMAFSFVISTLLLAGVHLPIPIEIVETIFYGLVAQ</sequence>
<gene>
    <name evidence="2" type="ORF">SDC9_154757</name>
</gene>
<dbReference type="EMBL" id="VSSQ01053452">
    <property type="protein sequence ID" value="MPN07487.1"/>
    <property type="molecule type" value="Genomic_DNA"/>
</dbReference>
<accession>A0A645EZW9</accession>